<organism evidence="1 2">
    <name type="scientific">Chitinophaga skermanii</name>
    <dbReference type="NCBI Taxonomy" id="331697"/>
    <lineage>
        <taxon>Bacteria</taxon>
        <taxon>Pseudomonadati</taxon>
        <taxon>Bacteroidota</taxon>
        <taxon>Chitinophagia</taxon>
        <taxon>Chitinophagales</taxon>
        <taxon>Chitinophagaceae</taxon>
        <taxon>Chitinophaga</taxon>
    </lineage>
</organism>
<dbReference type="EMBL" id="QLLL01000008">
    <property type="protein sequence ID" value="RAJ00504.1"/>
    <property type="molecule type" value="Genomic_DNA"/>
</dbReference>
<sequence length="387" mass="43754">MSNAMYLNPKQLHKVAVYPTANGFITLTKQRKPTNWNNECYEKIRSHRTEFGRAAQTASAIRLTFKEMIELAPDPSMYKRLSSTLLAIIKKDTQHIRGERTVEAGDIMGLADFQFNQAANFYRVCRSKPTIHMDRENGTAQVNMEAFNPQHELRLPNHTTHFTFVAAVHAINFDTMEAHTTYVKSAVLPVDQPLTEALQLHLDFTPNDPRHLFVSIGFEFIEILNDQAYNIVAGYKNPMCIARVYPKQAVNNVSKIPAEETTPEADLCVQTAPGIPTILEIENTSTQHTYMDIQNTATTASSSYPINNMAAFLKYMETKEEVKTPMEVHSTTQLETGKLPSTITFKAQPKKGNAFNKNIRIKSAIHSKQITRRVNTNASERNMRSSE</sequence>
<reference evidence="1 2" key="1">
    <citation type="submission" date="2018-06" db="EMBL/GenBank/DDBJ databases">
        <title>Genomic Encyclopedia of Archaeal and Bacterial Type Strains, Phase II (KMG-II): from individual species to whole genera.</title>
        <authorList>
            <person name="Goeker M."/>
        </authorList>
    </citation>
    <scope>NUCLEOTIDE SEQUENCE [LARGE SCALE GENOMIC DNA]</scope>
    <source>
        <strain evidence="1 2">DSM 23857</strain>
    </source>
</reference>
<dbReference type="AlphaFoldDB" id="A0A327Q9E4"/>
<protein>
    <submittedName>
        <fullName evidence="1">Uncharacterized protein</fullName>
    </submittedName>
</protein>
<dbReference type="Proteomes" id="UP000249547">
    <property type="component" value="Unassembled WGS sequence"/>
</dbReference>
<comment type="caution">
    <text evidence="1">The sequence shown here is derived from an EMBL/GenBank/DDBJ whole genome shotgun (WGS) entry which is preliminary data.</text>
</comment>
<dbReference type="RefSeq" id="WP_111599615.1">
    <property type="nucleotide sequence ID" value="NZ_QLLL01000008.1"/>
</dbReference>
<name>A0A327Q9E4_9BACT</name>
<proteinExistence type="predicted"/>
<evidence type="ECO:0000313" key="2">
    <source>
        <dbReference type="Proteomes" id="UP000249547"/>
    </source>
</evidence>
<accession>A0A327Q9E4</accession>
<keyword evidence="2" id="KW-1185">Reference proteome</keyword>
<evidence type="ECO:0000313" key="1">
    <source>
        <dbReference type="EMBL" id="RAJ00504.1"/>
    </source>
</evidence>
<dbReference type="OrthoDB" id="645138at2"/>
<gene>
    <name evidence="1" type="ORF">LX64_04211</name>
</gene>